<dbReference type="EMBL" id="JBHTNH010000002">
    <property type="protein sequence ID" value="MFD1360473.1"/>
    <property type="molecule type" value="Genomic_DNA"/>
</dbReference>
<dbReference type="RefSeq" id="WP_382397180.1">
    <property type="nucleotide sequence ID" value="NZ_JBHTNH010000002.1"/>
</dbReference>
<comment type="caution">
    <text evidence="1">The sequence shown here is derived from an EMBL/GenBank/DDBJ whole genome shotgun (WGS) entry which is preliminary data.</text>
</comment>
<evidence type="ECO:0000313" key="1">
    <source>
        <dbReference type="EMBL" id="MFD1360473.1"/>
    </source>
</evidence>
<protein>
    <submittedName>
        <fullName evidence="1">Uncharacterized protein</fullName>
    </submittedName>
</protein>
<keyword evidence="2" id="KW-1185">Reference proteome</keyword>
<proteinExistence type="predicted"/>
<gene>
    <name evidence="1" type="ORF">ACFQ4A_02120</name>
</gene>
<reference evidence="2" key="1">
    <citation type="journal article" date="2019" name="Int. J. Syst. Evol. Microbiol.">
        <title>The Global Catalogue of Microorganisms (GCM) 10K type strain sequencing project: providing services to taxonomists for standard genome sequencing and annotation.</title>
        <authorList>
            <consortium name="The Broad Institute Genomics Platform"/>
            <consortium name="The Broad Institute Genome Sequencing Center for Infectious Disease"/>
            <person name="Wu L."/>
            <person name="Ma J."/>
        </authorList>
    </citation>
    <scope>NUCLEOTIDE SEQUENCE [LARGE SCALE GENOMIC DNA]</scope>
    <source>
        <strain evidence="2">CCUG 54822</strain>
    </source>
</reference>
<name>A0ABW3ZQQ7_9BACI</name>
<sequence>MAFGIDRYELEKWKTEVTDGHISFLTHYWIDERFPGCNTVTKVGCRDLQKLTEWGAKYDLKATWIHMDGEHPHFDLFGETQASILRQEAQWEQINRFDL</sequence>
<evidence type="ECO:0000313" key="2">
    <source>
        <dbReference type="Proteomes" id="UP001597178"/>
    </source>
</evidence>
<organism evidence="1 2">
    <name type="scientific">Lentibacillus salinarum</name>
    <dbReference type="NCBI Taxonomy" id="446820"/>
    <lineage>
        <taxon>Bacteria</taxon>
        <taxon>Bacillati</taxon>
        <taxon>Bacillota</taxon>
        <taxon>Bacilli</taxon>
        <taxon>Bacillales</taxon>
        <taxon>Bacillaceae</taxon>
        <taxon>Lentibacillus</taxon>
    </lineage>
</organism>
<dbReference type="Proteomes" id="UP001597178">
    <property type="component" value="Unassembled WGS sequence"/>
</dbReference>
<accession>A0ABW3ZQQ7</accession>